<proteinExistence type="predicted"/>
<dbReference type="Proteomes" id="UP000287166">
    <property type="component" value="Unassembled WGS sequence"/>
</dbReference>
<protein>
    <submittedName>
        <fullName evidence="1">Uncharacterized protein</fullName>
    </submittedName>
</protein>
<dbReference type="GeneID" id="38778322"/>
<dbReference type="RefSeq" id="XP_027612318.1">
    <property type="nucleotide sequence ID" value="XM_027756517.1"/>
</dbReference>
<evidence type="ECO:0000313" key="1">
    <source>
        <dbReference type="EMBL" id="GBE81405.1"/>
    </source>
</evidence>
<dbReference type="AlphaFoldDB" id="A0A401GGZ9"/>
<dbReference type="InParanoid" id="A0A401GGZ9"/>
<organism evidence="1 2">
    <name type="scientific">Sparassis crispa</name>
    <dbReference type="NCBI Taxonomy" id="139825"/>
    <lineage>
        <taxon>Eukaryota</taxon>
        <taxon>Fungi</taxon>
        <taxon>Dikarya</taxon>
        <taxon>Basidiomycota</taxon>
        <taxon>Agaricomycotina</taxon>
        <taxon>Agaricomycetes</taxon>
        <taxon>Polyporales</taxon>
        <taxon>Sparassidaceae</taxon>
        <taxon>Sparassis</taxon>
    </lineage>
</organism>
<evidence type="ECO:0000313" key="2">
    <source>
        <dbReference type="Proteomes" id="UP000287166"/>
    </source>
</evidence>
<comment type="caution">
    <text evidence="1">The sequence shown here is derived from an EMBL/GenBank/DDBJ whole genome shotgun (WGS) entry which is preliminary data.</text>
</comment>
<name>A0A401GGZ9_9APHY</name>
<sequence length="100" mass="10649">MPIASTLAADPPTVNLPLHAHHLGRHVGHGSFALGSLDYSVTETPDIFPAGPVGHAGRLRPNCTILIHTDRDRAPIHRNLSNERRCGAPVGVDLEIAALK</sequence>
<reference evidence="1 2" key="1">
    <citation type="journal article" date="2018" name="Sci. Rep.">
        <title>Genome sequence of the cauliflower mushroom Sparassis crispa (Hanabiratake) and its association with beneficial usage.</title>
        <authorList>
            <person name="Kiyama R."/>
            <person name="Furutani Y."/>
            <person name="Kawaguchi K."/>
            <person name="Nakanishi T."/>
        </authorList>
    </citation>
    <scope>NUCLEOTIDE SEQUENCE [LARGE SCALE GENOMIC DNA]</scope>
</reference>
<dbReference type="EMBL" id="BFAD01000003">
    <property type="protein sequence ID" value="GBE81405.1"/>
    <property type="molecule type" value="Genomic_DNA"/>
</dbReference>
<keyword evidence="2" id="KW-1185">Reference proteome</keyword>
<accession>A0A401GGZ9</accession>
<gene>
    <name evidence="1" type="ORF">SCP_0311340</name>
</gene>